<feature type="compositionally biased region" description="Basic and acidic residues" evidence="2">
    <location>
        <begin position="57"/>
        <end position="66"/>
    </location>
</feature>
<evidence type="ECO:0000256" key="1">
    <source>
        <dbReference type="SAM" id="Coils"/>
    </source>
</evidence>
<proteinExistence type="predicted"/>
<feature type="region of interest" description="Disordered" evidence="2">
    <location>
        <begin position="39"/>
        <end position="66"/>
    </location>
</feature>
<dbReference type="AlphaFoldDB" id="A0A7S1KP27"/>
<feature type="coiled-coil region" evidence="1">
    <location>
        <begin position="133"/>
        <end position="164"/>
    </location>
</feature>
<dbReference type="EMBL" id="HBGD01004506">
    <property type="protein sequence ID" value="CAD9080503.1"/>
    <property type="molecule type" value="Transcribed_RNA"/>
</dbReference>
<protein>
    <submittedName>
        <fullName evidence="3">Uncharacterized protein</fullName>
    </submittedName>
</protein>
<gene>
    <name evidence="3" type="ORF">PCOS0759_LOCUS3743</name>
</gene>
<accession>A0A7S1KP27</accession>
<keyword evidence="1" id="KW-0175">Coiled coil</keyword>
<name>A0A7S1KP27_9EUKA</name>
<sequence length="357" mass="42621">MVTTNQASDFYKISPTEYEDLLKSKREEKRINRLVKVRQATKSARSMQKQKYLTTKNQKESERNEALRRAWEQEKELKIQNLKRQLMKRKEMAGTAMQVAGNQNERKQQWASEAFWQFHKDEEIKKTRGNHAVLQTRELKRNVKEEVQQQRREMVRMVESERKDWVIQETPYCNQENIPLDPSDCHVNGEFYPSVDYLRQKTQQLLSNLNPKSQQETKWENAHRDYTKTRFHDRPDLVASDRPPSVVQRANPEEFVVNARDQAHIMAERTQTRLNQQKLQQENTRIAAIKRARDAYQKIQTAEMTENVNEHLGVMQEANIKRRMREIGSRYIRTEADEKLLNAKQRDMEKDFESMLL</sequence>
<evidence type="ECO:0000313" key="3">
    <source>
        <dbReference type="EMBL" id="CAD9080503.1"/>
    </source>
</evidence>
<evidence type="ECO:0000256" key="2">
    <source>
        <dbReference type="SAM" id="MobiDB-lite"/>
    </source>
</evidence>
<feature type="compositionally biased region" description="Polar residues" evidence="2">
    <location>
        <begin position="40"/>
        <end position="56"/>
    </location>
</feature>
<reference evidence="3" key="1">
    <citation type="submission" date="2021-01" db="EMBL/GenBank/DDBJ databases">
        <authorList>
            <person name="Corre E."/>
            <person name="Pelletier E."/>
            <person name="Niang G."/>
            <person name="Scheremetjew M."/>
            <person name="Finn R."/>
            <person name="Kale V."/>
            <person name="Holt S."/>
            <person name="Cochrane G."/>
            <person name="Meng A."/>
            <person name="Brown T."/>
            <person name="Cohen L."/>
        </authorList>
    </citation>
    <scope>NUCLEOTIDE SEQUENCE</scope>
    <source>
        <strain evidence="3">WS</strain>
    </source>
</reference>
<organism evidence="3">
    <name type="scientific">Percolomonas cosmopolitus</name>
    <dbReference type="NCBI Taxonomy" id="63605"/>
    <lineage>
        <taxon>Eukaryota</taxon>
        <taxon>Discoba</taxon>
        <taxon>Heterolobosea</taxon>
        <taxon>Tetramitia</taxon>
        <taxon>Eutetramitia</taxon>
        <taxon>Percolomonadidae</taxon>
        <taxon>Percolomonas</taxon>
    </lineage>
</organism>